<feature type="compositionally biased region" description="Polar residues" evidence="1">
    <location>
        <begin position="22"/>
        <end position="39"/>
    </location>
</feature>
<feature type="compositionally biased region" description="Polar residues" evidence="1">
    <location>
        <begin position="327"/>
        <end position="344"/>
    </location>
</feature>
<dbReference type="GO" id="GO:0006606">
    <property type="term" value="P:protein import into nucleus"/>
    <property type="evidence" value="ECO:0007669"/>
    <property type="project" value="TreeGrafter"/>
</dbReference>
<proteinExistence type="predicted"/>
<feature type="compositionally biased region" description="Polar residues" evidence="1">
    <location>
        <begin position="280"/>
        <end position="289"/>
    </location>
</feature>
<dbReference type="GO" id="GO:0005634">
    <property type="term" value="C:nucleus"/>
    <property type="evidence" value="ECO:0007669"/>
    <property type="project" value="TreeGrafter"/>
</dbReference>
<feature type="compositionally biased region" description="Basic residues" evidence="1">
    <location>
        <begin position="147"/>
        <end position="160"/>
    </location>
</feature>
<comment type="caution">
    <text evidence="2">The sequence shown here is derived from an EMBL/GenBank/DDBJ whole genome shotgun (WGS) entry which is preliminary data.</text>
</comment>
<dbReference type="PANTHER" id="PTHR15837">
    <property type="entry name" value="RAN GUANINE NUCLEOTIDE RELEASE FACTOR"/>
    <property type="match status" value="1"/>
</dbReference>
<feature type="region of interest" description="Disordered" evidence="1">
    <location>
        <begin position="509"/>
        <end position="532"/>
    </location>
</feature>
<feature type="compositionally biased region" description="Polar residues" evidence="1">
    <location>
        <begin position="78"/>
        <end position="91"/>
    </location>
</feature>
<dbReference type="OrthoDB" id="5590473at2759"/>
<dbReference type="EMBL" id="MU003794">
    <property type="protein sequence ID" value="KAF2721046.1"/>
    <property type="molecule type" value="Genomic_DNA"/>
</dbReference>
<evidence type="ECO:0000256" key="1">
    <source>
        <dbReference type="SAM" id="MobiDB-lite"/>
    </source>
</evidence>
<protein>
    <recommendedName>
        <fullName evidence="4">NYN domain-containing protein</fullName>
    </recommendedName>
</protein>
<dbReference type="PANTHER" id="PTHR15837:SF5">
    <property type="entry name" value="NYN DOMAIN-CONTAINING PROTEIN"/>
    <property type="match status" value="1"/>
</dbReference>
<organism evidence="2 3">
    <name type="scientific">Polychaeton citri CBS 116435</name>
    <dbReference type="NCBI Taxonomy" id="1314669"/>
    <lineage>
        <taxon>Eukaryota</taxon>
        <taxon>Fungi</taxon>
        <taxon>Dikarya</taxon>
        <taxon>Ascomycota</taxon>
        <taxon>Pezizomycotina</taxon>
        <taxon>Dothideomycetes</taxon>
        <taxon>Dothideomycetidae</taxon>
        <taxon>Capnodiales</taxon>
        <taxon>Capnodiaceae</taxon>
        <taxon>Polychaeton</taxon>
    </lineage>
</organism>
<gene>
    <name evidence="2" type="ORF">K431DRAFT_269639</name>
</gene>
<evidence type="ECO:0000313" key="3">
    <source>
        <dbReference type="Proteomes" id="UP000799441"/>
    </source>
</evidence>
<dbReference type="CDD" id="cd18724">
    <property type="entry name" value="PIN_LabA-like"/>
    <property type="match status" value="1"/>
</dbReference>
<feature type="compositionally biased region" description="Basic and acidic residues" evidence="1">
    <location>
        <begin position="215"/>
        <end position="255"/>
    </location>
</feature>
<feature type="region of interest" description="Disordered" evidence="1">
    <location>
        <begin position="21"/>
        <end position="52"/>
    </location>
</feature>
<sequence>MTTQTEVKPWDFSKVLGLLKDSQWQGSRPTNKSIGNSPPTEKAVAPEDKNHVARNDFAVDNKELGDFSKIWQFLGTPKRTQADTQPPSGQGQALHDLPFKTDYASDGATYVNPKGAGKHVHYQDDISGGEQTTDSADAVYESPSVSQKKRKSKKQRRKERKAREAAEAIKNATVSESEADKPAQGTPAKKASAHESSALGLRSETIWQQLADYDATPRKPEAKSEKKEKRTERDHKRVPDQARAKKLNQEHEAGKTAESYLSQTPSQHRPLVTPNHKAKPQNSVDSHQTVKAWPVANTQQARALKFMPSTIQPPNEPSAARSEPPGQKQSYKLQQFASSTPTRTPRTEGEKTIIEPKIVRSGEDRENTLFFKILNNFPEDRRSMISPMNLVKHKDNNGIHVFVDAKNIFIGFNEQLKRARNIPVSWHVPPVHLSFDAFALLLERHRPVAKRIMAGSKPHVPAYDKAEELSYKTHIFDPVWKARELTERQKHFKAVDAGLISRNTPAPPASDVATSYGMSPHPSSHRPDCTCADSPEKVAPEFAKPAWVEQGVDEILHMEMLLSMVDHEEPSTMVVATGDAARAEYSDGFMAMVERALKKGWKVELVSWSKNISSLYRRREWTQVWEGRFRTIELDDYAEELLDM</sequence>
<dbReference type="GO" id="GO:0005085">
    <property type="term" value="F:guanyl-nucleotide exchange factor activity"/>
    <property type="evidence" value="ECO:0007669"/>
    <property type="project" value="TreeGrafter"/>
</dbReference>
<dbReference type="GO" id="GO:0031267">
    <property type="term" value="F:small GTPase binding"/>
    <property type="evidence" value="ECO:0007669"/>
    <property type="project" value="TreeGrafter"/>
</dbReference>
<evidence type="ECO:0008006" key="4">
    <source>
        <dbReference type="Google" id="ProtNLM"/>
    </source>
</evidence>
<feature type="region of interest" description="Disordered" evidence="1">
    <location>
        <begin position="307"/>
        <end position="350"/>
    </location>
</feature>
<keyword evidence="3" id="KW-1185">Reference proteome</keyword>
<dbReference type="InterPro" id="IPR007681">
    <property type="entry name" value="Mog1"/>
</dbReference>
<evidence type="ECO:0000313" key="2">
    <source>
        <dbReference type="EMBL" id="KAF2721046.1"/>
    </source>
</evidence>
<dbReference type="Proteomes" id="UP000799441">
    <property type="component" value="Unassembled WGS sequence"/>
</dbReference>
<name>A0A9P4Q9Y6_9PEZI</name>
<accession>A0A9P4Q9Y6</accession>
<dbReference type="AlphaFoldDB" id="A0A9P4Q9Y6"/>
<feature type="region of interest" description="Disordered" evidence="1">
    <location>
        <begin position="77"/>
        <end position="290"/>
    </location>
</feature>
<dbReference type="Gene3D" id="3.40.50.1010">
    <property type="entry name" value="5'-nuclease"/>
    <property type="match status" value="1"/>
</dbReference>
<reference evidence="2" key="1">
    <citation type="journal article" date="2020" name="Stud. Mycol.">
        <title>101 Dothideomycetes genomes: a test case for predicting lifestyles and emergence of pathogens.</title>
        <authorList>
            <person name="Haridas S."/>
            <person name="Albert R."/>
            <person name="Binder M."/>
            <person name="Bloem J."/>
            <person name="Labutti K."/>
            <person name="Salamov A."/>
            <person name="Andreopoulos B."/>
            <person name="Baker S."/>
            <person name="Barry K."/>
            <person name="Bills G."/>
            <person name="Bluhm B."/>
            <person name="Cannon C."/>
            <person name="Castanera R."/>
            <person name="Culley D."/>
            <person name="Daum C."/>
            <person name="Ezra D."/>
            <person name="Gonzalez J."/>
            <person name="Henrissat B."/>
            <person name="Kuo A."/>
            <person name="Liang C."/>
            <person name="Lipzen A."/>
            <person name="Lutzoni F."/>
            <person name="Magnuson J."/>
            <person name="Mondo S."/>
            <person name="Nolan M."/>
            <person name="Ohm R."/>
            <person name="Pangilinan J."/>
            <person name="Park H.-J."/>
            <person name="Ramirez L."/>
            <person name="Alfaro M."/>
            <person name="Sun H."/>
            <person name="Tritt A."/>
            <person name="Yoshinaga Y."/>
            <person name="Zwiers L.-H."/>
            <person name="Turgeon B."/>
            <person name="Goodwin S."/>
            <person name="Spatafora J."/>
            <person name="Crous P."/>
            <person name="Grigoriev I."/>
        </authorList>
    </citation>
    <scope>NUCLEOTIDE SEQUENCE</scope>
    <source>
        <strain evidence="2">CBS 116435</strain>
    </source>
</reference>